<name>A0A660C827_9PSEU</name>
<dbReference type="AlphaFoldDB" id="A0A660C827"/>
<keyword evidence="4" id="KW-0560">Oxidoreductase</keyword>
<dbReference type="GO" id="GO:0004499">
    <property type="term" value="F:N,N-dimethylaniline monooxygenase activity"/>
    <property type="evidence" value="ECO:0007669"/>
    <property type="project" value="InterPro"/>
</dbReference>
<evidence type="ECO:0000256" key="4">
    <source>
        <dbReference type="ARBA" id="ARBA00023002"/>
    </source>
</evidence>
<dbReference type="Gene3D" id="3.50.50.60">
    <property type="entry name" value="FAD/NAD(P)-binding domain"/>
    <property type="match status" value="2"/>
</dbReference>
<organism evidence="5 6">
    <name type="scientific">Prauserella rugosa</name>
    <dbReference type="NCBI Taxonomy" id="43354"/>
    <lineage>
        <taxon>Bacteria</taxon>
        <taxon>Bacillati</taxon>
        <taxon>Actinomycetota</taxon>
        <taxon>Actinomycetes</taxon>
        <taxon>Pseudonocardiales</taxon>
        <taxon>Pseudonocardiaceae</taxon>
        <taxon>Prauserella</taxon>
    </lineage>
</organism>
<evidence type="ECO:0000313" key="5">
    <source>
        <dbReference type="EMBL" id="TWH19496.1"/>
    </source>
</evidence>
<dbReference type="GO" id="GO:0050660">
    <property type="term" value="F:flavin adenine dinucleotide binding"/>
    <property type="evidence" value="ECO:0007669"/>
    <property type="project" value="InterPro"/>
</dbReference>
<dbReference type="PANTHER" id="PTHR42877:SF4">
    <property type="entry name" value="FAD_NAD(P)-BINDING DOMAIN-CONTAINING PROTEIN-RELATED"/>
    <property type="match status" value="1"/>
</dbReference>
<sequence length="513" mass="56721">MSGNINIVSAAAMGGACARPYAAAMTTRTTALIVGAGFGGLAVAIELRRHGVDDFVVLEKAGDVGGVWRENTYPGAGCDVPSPLYSFSFAGGTRWPRRYARQPDILDYLRRTAREEGVLGHIRFGREVASAEFDEATARWQVRTTDGEEFSAAAFVPAVGQLSRPAYPSIPGMETFAGTAFHSAEWDHDCVLEGKRVAVIGTGASAVQFVPEIQPEVARLTVFQRSAQYILPKRDHAYDRWYHAPLRAVPALQKVDRLGFWLYTEFAQACLSRWQMFTPLFSRQAARHLREKVTDPRLRAALTPDYALGCKRVLFSNDYLPALTRSNVDLVTDEISEITPQGVRTADGTLHEADVLVYGTGFAALDLLAPMKIHGLGHRPLGDVWSDGARAHLGITVPGFPNMFLMYGPNTNLGGGSVVYMLESQARYVRDAVQRLAAHPGRYLDVRPEAERAWDETVQHRLAGSVWTRCRSWYRTAHGRVVSNWPGRTLEYRRRTRAVNPGDFRIGVATDPD</sequence>
<reference evidence="5 6" key="1">
    <citation type="submission" date="2019-07" db="EMBL/GenBank/DDBJ databases">
        <title>R&amp;d 2014.</title>
        <authorList>
            <person name="Klenk H.-P."/>
        </authorList>
    </citation>
    <scope>NUCLEOTIDE SEQUENCE [LARGE SCALE GENOMIC DNA]</scope>
    <source>
        <strain evidence="5 6">DSM 43194</strain>
    </source>
</reference>
<dbReference type="SUPFAM" id="SSF51905">
    <property type="entry name" value="FAD/NAD(P)-binding domain"/>
    <property type="match status" value="1"/>
</dbReference>
<keyword evidence="2" id="KW-0285">Flavoprotein</keyword>
<evidence type="ECO:0000313" key="6">
    <source>
        <dbReference type="Proteomes" id="UP000317303"/>
    </source>
</evidence>
<protein>
    <submittedName>
        <fullName evidence="5">Cation diffusion facilitator CzcD-associated flavoprotein CzcO</fullName>
    </submittedName>
</protein>
<dbReference type="EMBL" id="VLJV01000001">
    <property type="protein sequence ID" value="TWH19496.1"/>
    <property type="molecule type" value="Genomic_DNA"/>
</dbReference>
<accession>A0A660C827</accession>
<dbReference type="PANTHER" id="PTHR42877">
    <property type="entry name" value="L-ORNITHINE N(5)-MONOOXYGENASE-RELATED"/>
    <property type="match status" value="1"/>
</dbReference>
<keyword evidence="6" id="KW-1185">Reference proteome</keyword>
<comment type="caution">
    <text evidence="5">The sequence shown here is derived from an EMBL/GenBank/DDBJ whole genome shotgun (WGS) entry which is preliminary data.</text>
</comment>
<dbReference type="InterPro" id="IPR036188">
    <property type="entry name" value="FAD/NAD-bd_sf"/>
</dbReference>
<dbReference type="InterPro" id="IPR051209">
    <property type="entry name" value="FAD-bind_Monooxygenase_sf"/>
</dbReference>
<evidence type="ECO:0000256" key="1">
    <source>
        <dbReference type="ARBA" id="ARBA00010139"/>
    </source>
</evidence>
<dbReference type="Pfam" id="PF00743">
    <property type="entry name" value="FMO-like"/>
    <property type="match status" value="1"/>
</dbReference>
<dbReference type="GO" id="GO:0050661">
    <property type="term" value="F:NADP binding"/>
    <property type="evidence" value="ECO:0007669"/>
    <property type="project" value="InterPro"/>
</dbReference>
<gene>
    <name evidence="5" type="ORF">JD82_01323</name>
</gene>
<proteinExistence type="inferred from homology"/>
<evidence type="ECO:0000256" key="2">
    <source>
        <dbReference type="ARBA" id="ARBA00022630"/>
    </source>
</evidence>
<evidence type="ECO:0000256" key="3">
    <source>
        <dbReference type="ARBA" id="ARBA00022827"/>
    </source>
</evidence>
<keyword evidence="3" id="KW-0274">FAD</keyword>
<dbReference type="InterPro" id="IPR020946">
    <property type="entry name" value="Flavin_mOase-like"/>
</dbReference>
<comment type="similarity">
    <text evidence="1">Belongs to the FAD-binding monooxygenase family.</text>
</comment>
<dbReference type="Proteomes" id="UP000317303">
    <property type="component" value="Unassembled WGS sequence"/>
</dbReference>